<dbReference type="RefSeq" id="WP_110362047.1">
    <property type="nucleotide sequence ID" value="NZ_QFLI01000009.1"/>
</dbReference>
<dbReference type="GO" id="GO:0016787">
    <property type="term" value="F:hydrolase activity"/>
    <property type="evidence" value="ECO:0007669"/>
    <property type="project" value="InterPro"/>
</dbReference>
<evidence type="ECO:0000313" key="2">
    <source>
        <dbReference type="EMBL" id="PXX97752.1"/>
    </source>
</evidence>
<dbReference type="OrthoDB" id="9807210at2"/>
<reference evidence="2 3" key="1">
    <citation type="submission" date="2018-05" db="EMBL/GenBank/DDBJ databases">
        <title>Marinifilum breve JC075T sp. nov., a marine bacterium isolated from Yongle Blue Hole in the South China Sea.</title>
        <authorList>
            <person name="Fu T."/>
        </authorList>
    </citation>
    <scope>NUCLEOTIDE SEQUENCE [LARGE SCALE GENOMIC DNA]</scope>
    <source>
        <strain evidence="2 3">JC075</strain>
    </source>
</reference>
<name>A0A2V3ZTL7_9BACT</name>
<dbReference type="EMBL" id="QFLI01000009">
    <property type="protein sequence ID" value="PXX97752.1"/>
    <property type="molecule type" value="Genomic_DNA"/>
</dbReference>
<gene>
    <name evidence="2" type="ORF">DF185_17430</name>
</gene>
<dbReference type="Gene3D" id="3.20.20.140">
    <property type="entry name" value="Metal-dependent hydrolases"/>
    <property type="match status" value="1"/>
</dbReference>
<dbReference type="Pfam" id="PF01979">
    <property type="entry name" value="Amidohydro_1"/>
    <property type="match status" value="1"/>
</dbReference>
<organism evidence="2 3">
    <name type="scientific">Marinifilum breve</name>
    <dbReference type="NCBI Taxonomy" id="2184082"/>
    <lineage>
        <taxon>Bacteria</taxon>
        <taxon>Pseudomonadati</taxon>
        <taxon>Bacteroidota</taxon>
        <taxon>Bacteroidia</taxon>
        <taxon>Marinilabiliales</taxon>
        <taxon>Marinifilaceae</taxon>
    </lineage>
</organism>
<sequence length="264" mass="29522">MRKITANYIFPVSSVPLKNGIIVLDDTNQIIDIIDTKNKFKEIENLEFYGGTIVPGFVDAFTLLSYSGFTAKDLKACSTGDFNANLKSKVNSLQVDFSSVQRSINHLEAFGTKAAADLFPYQDSQSNKEKSKVQFVTPDENLIYQLAGNDEVYTNSISLINHLIMDICEVEVSNNHQFCIGTGSLGTHQRLSIFEEIKLIQQKFPKLSVWELIKWASLYPAQNLKIDNEFGSLEIGKKPGLNLISGIDFTNNQLTNQAELKILI</sequence>
<keyword evidence="3" id="KW-1185">Reference proteome</keyword>
<feature type="domain" description="Amidohydrolase-related" evidence="1">
    <location>
        <begin position="177"/>
        <end position="248"/>
    </location>
</feature>
<comment type="caution">
    <text evidence="2">The sequence shown here is derived from an EMBL/GenBank/DDBJ whole genome shotgun (WGS) entry which is preliminary data.</text>
</comment>
<protein>
    <recommendedName>
        <fullName evidence="1">Amidohydrolase-related domain-containing protein</fullName>
    </recommendedName>
</protein>
<evidence type="ECO:0000259" key="1">
    <source>
        <dbReference type="Pfam" id="PF01979"/>
    </source>
</evidence>
<dbReference type="AlphaFoldDB" id="A0A2V3ZTL7"/>
<accession>A0A2V3ZTL7</accession>
<proteinExistence type="predicted"/>
<evidence type="ECO:0000313" key="3">
    <source>
        <dbReference type="Proteomes" id="UP000248079"/>
    </source>
</evidence>
<dbReference type="InterPro" id="IPR006680">
    <property type="entry name" value="Amidohydro-rel"/>
</dbReference>
<dbReference type="Proteomes" id="UP000248079">
    <property type="component" value="Unassembled WGS sequence"/>
</dbReference>